<proteinExistence type="predicted"/>
<evidence type="ECO:0000313" key="4">
    <source>
        <dbReference type="Proteomes" id="UP000197065"/>
    </source>
</evidence>
<feature type="compositionally biased region" description="Basic and acidic residues" evidence="1">
    <location>
        <begin position="297"/>
        <end position="315"/>
    </location>
</feature>
<feature type="region of interest" description="Disordered" evidence="1">
    <location>
        <begin position="278"/>
        <end position="404"/>
    </location>
</feature>
<dbReference type="OrthoDB" id="5448848at2"/>
<keyword evidence="2" id="KW-0812">Transmembrane</keyword>
<accession>A0A212Q924</accession>
<evidence type="ECO:0000256" key="2">
    <source>
        <dbReference type="SAM" id="Phobius"/>
    </source>
</evidence>
<name>A0A212Q924_9PROT</name>
<keyword evidence="2" id="KW-1133">Transmembrane helix</keyword>
<feature type="compositionally biased region" description="Pro residues" evidence="1">
    <location>
        <begin position="172"/>
        <end position="185"/>
    </location>
</feature>
<gene>
    <name evidence="3" type="ORF">SAMN07250955_101504</name>
</gene>
<sequence>MRQGDILLEGSASGYQPLGAFGQPVHQSYVQLRAAIERKLGPRYANFFARPQTDERSQTIRWVAPIAGKAVSWRDLSPAEQADRALDLQIMRAEFERYRQELLREATPSANGRPSGGQAFAAVLEQALKTPNDAHLHFVDDQPVATFWGFSEPGQKPFEPLGLAPAAARSTEPPPASPEPPLVPPVAEPTRRRWWSWLLWPLLLLLLLLLLLFLFWPRDTEIAGWKPPVTLQSVLHPKEPERSFRTIDGRIVKERGGLFYDTNGRLVDRGQVVLDGNAAGTSADKGAVTPGSAPSGDDAKGDRAPSPKDAGEKGDGQQPTTPKPDAKTQDQPNGQQDKQDKQDQNGAGTPPNPATQPPKPETGQNGSPPDGTKPGEDANAPAGPPLSIPSDAAAGAGTGPADFLAGQWRSQSGLVDQDTGAKLNQTYQFDKSGNGRSVVRRSNGMECSAPARALMENGKLQVQELDNLRCPDGQAFEKSTTTCTRDASGQTACMGANAGGTGYEVKIDRARP</sequence>
<feature type="compositionally biased region" description="Low complexity" evidence="1">
    <location>
        <begin position="392"/>
        <end position="401"/>
    </location>
</feature>
<keyword evidence="4" id="KW-1185">Reference proteome</keyword>
<feature type="transmembrane region" description="Helical" evidence="2">
    <location>
        <begin position="194"/>
        <end position="216"/>
    </location>
</feature>
<dbReference type="AlphaFoldDB" id="A0A212Q924"/>
<feature type="compositionally biased region" description="Pro residues" evidence="1">
    <location>
        <begin position="350"/>
        <end position="360"/>
    </location>
</feature>
<protein>
    <recommendedName>
        <fullName evidence="5">Virulence effector protein</fullName>
    </recommendedName>
</protein>
<dbReference type="EMBL" id="FYEH01000001">
    <property type="protein sequence ID" value="SNB55861.1"/>
    <property type="molecule type" value="Genomic_DNA"/>
</dbReference>
<evidence type="ECO:0000256" key="1">
    <source>
        <dbReference type="SAM" id="MobiDB-lite"/>
    </source>
</evidence>
<dbReference type="Proteomes" id="UP000197065">
    <property type="component" value="Unassembled WGS sequence"/>
</dbReference>
<dbReference type="RefSeq" id="WP_088559787.1">
    <property type="nucleotide sequence ID" value="NZ_FYEH01000001.1"/>
</dbReference>
<keyword evidence="2" id="KW-0472">Membrane</keyword>
<reference evidence="3 4" key="1">
    <citation type="submission" date="2017-06" db="EMBL/GenBank/DDBJ databases">
        <authorList>
            <person name="Kim H.J."/>
            <person name="Triplett B.A."/>
        </authorList>
    </citation>
    <scope>NUCLEOTIDE SEQUENCE [LARGE SCALE GENOMIC DNA]</scope>
    <source>
        <strain evidence="3 4">B29T1</strain>
    </source>
</reference>
<feature type="region of interest" description="Disordered" evidence="1">
    <location>
        <begin position="165"/>
        <end position="185"/>
    </location>
</feature>
<evidence type="ECO:0008006" key="5">
    <source>
        <dbReference type="Google" id="ProtNLM"/>
    </source>
</evidence>
<organism evidence="3 4">
    <name type="scientific">Arboricoccus pini</name>
    <dbReference type="NCBI Taxonomy" id="1963835"/>
    <lineage>
        <taxon>Bacteria</taxon>
        <taxon>Pseudomonadati</taxon>
        <taxon>Pseudomonadota</taxon>
        <taxon>Alphaproteobacteria</taxon>
        <taxon>Geminicoccales</taxon>
        <taxon>Geminicoccaceae</taxon>
        <taxon>Arboricoccus</taxon>
    </lineage>
</organism>
<evidence type="ECO:0000313" key="3">
    <source>
        <dbReference type="EMBL" id="SNB55861.1"/>
    </source>
</evidence>